<evidence type="ECO:0008006" key="7">
    <source>
        <dbReference type="Google" id="ProtNLM"/>
    </source>
</evidence>
<evidence type="ECO:0000313" key="5">
    <source>
        <dbReference type="EMBL" id="GGC39048.1"/>
    </source>
</evidence>
<feature type="domain" description="GGDEF" evidence="4">
    <location>
        <begin position="736"/>
        <end position="869"/>
    </location>
</feature>
<dbReference type="CDD" id="cd01948">
    <property type="entry name" value="EAL"/>
    <property type="match status" value="1"/>
</dbReference>
<keyword evidence="6" id="KW-1185">Reference proteome</keyword>
<dbReference type="Gene3D" id="3.30.70.270">
    <property type="match status" value="1"/>
</dbReference>
<dbReference type="InterPro" id="IPR013656">
    <property type="entry name" value="PAS_4"/>
</dbReference>
<dbReference type="InterPro" id="IPR043128">
    <property type="entry name" value="Rev_trsase/Diguanyl_cyclase"/>
</dbReference>
<feature type="domain" description="PAS" evidence="1">
    <location>
        <begin position="78"/>
        <end position="122"/>
    </location>
</feature>
<dbReference type="InterPro" id="IPR029787">
    <property type="entry name" value="Nucleotide_cyclase"/>
</dbReference>
<evidence type="ECO:0000259" key="3">
    <source>
        <dbReference type="PROSITE" id="PS50883"/>
    </source>
</evidence>
<proteinExistence type="predicted"/>
<dbReference type="Pfam" id="PF00563">
    <property type="entry name" value="EAL"/>
    <property type="match status" value="1"/>
</dbReference>
<organism evidence="5 6">
    <name type="scientific">Paraburkholderia caffeinilytica</name>
    <dbReference type="NCBI Taxonomy" id="1761016"/>
    <lineage>
        <taxon>Bacteria</taxon>
        <taxon>Pseudomonadati</taxon>
        <taxon>Pseudomonadota</taxon>
        <taxon>Betaproteobacteria</taxon>
        <taxon>Burkholderiales</taxon>
        <taxon>Burkholderiaceae</taxon>
        <taxon>Paraburkholderia</taxon>
    </lineage>
</organism>
<accession>A0ABQ1MEX7</accession>
<feature type="domain" description="PAC" evidence="2">
    <location>
        <begin position="650"/>
        <end position="704"/>
    </location>
</feature>
<dbReference type="RefSeq" id="WP_115777852.1">
    <property type="nucleotide sequence ID" value="NZ_BMHL01000004.1"/>
</dbReference>
<gene>
    <name evidence="5" type="ORF">GCM10011400_27210</name>
</gene>
<evidence type="ECO:0000313" key="6">
    <source>
        <dbReference type="Proteomes" id="UP000602004"/>
    </source>
</evidence>
<reference evidence="6" key="1">
    <citation type="journal article" date="2019" name="Int. J. Syst. Evol. Microbiol.">
        <title>The Global Catalogue of Microorganisms (GCM) 10K type strain sequencing project: providing services to taxonomists for standard genome sequencing and annotation.</title>
        <authorList>
            <consortium name="The Broad Institute Genomics Platform"/>
            <consortium name="The Broad Institute Genome Sequencing Center for Infectious Disease"/>
            <person name="Wu L."/>
            <person name="Ma J."/>
        </authorList>
    </citation>
    <scope>NUCLEOTIDE SEQUENCE [LARGE SCALE GENOMIC DNA]</scope>
    <source>
        <strain evidence="6">CGMCC 1.15103</strain>
    </source>
</reference>
<dbReference type="NCBIfam" id="TIGR00254">
    <property type="entry name" value="GGDEF"/>
    <property type="match status" value="1"/>
</dbReference>
<dbReference type="InterPro" id="IPR001610">
    <property type="entry name" value="PAC"/>
</dbReference>
<dbReference type="Pfam" id="PF00990">
    <property type="entry name" value="GGDEF"/>
    <property type="match status" value="1"/>
</dbReference>
<dbReference type="Proteomes" id="UP000602004">
    <property type="component" value="Unassembled WGS sequence"/>
</dbReference>
<feature type="domain" description="EAL" evidence="3">
    <location>
        <begin position="878"/>
        <end position="1132"/>
    </location>
</feature>
<evidence type="ECO:0000259" key="2">
    <source>
        <dbReference type="PROSITE" id="PS50113"/>
    </source>
</evidence>
<dbReference type="NCBIfam" id="TIGR00229">
    <property type="entry name" value="sensory_box"/>
    <property type="match status" value="5"/>
</dbReference>
<dbReference type="SMART" id="SM00267">
    <property type="entry name" value="GGDEF"/>
    <property type="match status" value="1"/>
</dbReference>
<dbReference type="CDD" id="cd00130">
    <property type="entry name" value="PAS"/>
    <property type="match status" value="4"/>
</dbReference>
<name>A0ABQ1MEX7_9BURK</name>
<dbReference type="Pfam" id="PF13426">
    <property type="entry name" value="PAS_9"/>
    <property type="match status" value="1"/>
</dbReference>
<dbReference type="PANTHER" id="PTHR44757">
    <property type="entry name" value="DIGUANYLATE CYCLASE DGCP"/>
    <property type="match status" value="1"/>
</dbReference>
<evidence type="ECO:0000259" key="1">
    <source>
        <dbReference type="PROSITE" id="PS50112"/>
    </source>
</evidence>
<dbReference type="PROSITE" id="PS50883">
    <property type="entry name" value="EAL"/>
    <property type="match status" value="1"/>
</dbReference>
<dbReference type="PROSITE" id="PS50112">
    <property type="entry name" value="PAS"/>
    <property type="match status" value="3"/>
</dbReference>
<dbReference type="InterPro" id="IPR000700">
    <property type="entry name" value="PAS-assoc_C"/>
</dbReference>
<dbReference type="PROSITE" id="PS50887">
    <property type="entry name" value="GGDEF"/>
    <property type="match status" value="1"/>
</dbReference>
<dbReference type="SUPFAM" id="SSF141868">
    <property type="entry name" value="EAL domain-like"/>
    <property type="match status" value="1"/>
</dbReference>
<dbReference type="PROSITE" id="PS50113">
    <property type="entry name" value="PAC"/>
    <property type="match status" value="5"/>
</dbReference>
<dbReference type="Gene3D" id="3.20.20.450">
    <property type="entry name" value="EAL domain"/>
    <property type="match status" value="1"/>
</dbReference>
<dbReference type="InterPro" id="IPR035919">
    <property type="entry name" value="EAL_sf"/>
</dbReference>
<dbReference type="InterPro" id="IPR001633">
    <property type="entry name" value="EAL_dom"/>
</dbReference>
<evidence type="ECO:0000259" key="4">
    <source>
        <dbReference type="PROSITE" id="PS50887"/>
    </source>
</evidence>
<dbReference type="InterPro" id="IPR000160">
    <property type="entry name" value="GGDEF_dom"/>
</dbReference>
<dbReference type="CDD" id="cd01949">
    <property type="entry name" value="GGDEF"/>
    <property type="match status" value="1"/>
</dbReference>
<feature type="domain" description="PAC" evidence="2">
    <location>
        <begin position="526"/>
        <end position="578"/>
    </location>
</feature>
<dbReference type="SMART" id="SM00086">
    <property type="entry name" value="PAC"/>
    <property type="match status" value="5"/>
</dbReference>
<feature type="domain" description="PAC" evidence="2">
    <location>
        <begin position="142"/>
        <end position="199"/>
    </location>
</feature>
<feature type="domain" description="PAS" evidence="1">
    <location>
        <begin position="452"/>
        <end position="522"/>
    </location>
</feature>
<comment type="caution">
    <text evidence="5">The sequence shown here is derived from an EMBL/GenBank/DDBJ whole genome shotgun (WGS) entry which is preliminary data.</text>
</comment>
<dbReference type="InterPro" id="IPR035965">
    <property type="entry name" value="PAS-like_dom_sf"/>
</dbReference>
<dbReference type="SUPFAM" id="SSF55073">
    <property type="entry name" value="Nucleotide cyclase"/>
    <property type="match status" value="1"/>
</dbReference>
<dbReference type="PANTHER" id="PTHR44757:SF2">
    <property type="entry name" value="BIOFILM ARCHITECTURE MAINTENANCE PROTEIN MBAA"/>
    <property type="match status" value="1"/>
</dbReference>
<feature type="domain" description="PAS" evidence="1">
    <location>
        <begin position="200"/>
        <end position="246"/>
    </location>
</feature>
<dbReference type="Pfam" id="PF08448">
    <property type="entry name" value="PAS_4"/>
    <property type="match status" value="4"/>
</dbReference>
<dbReference type="Gene3D" id="3.30.450.20">
    <property type="entry name" value="PAS domain"/>
    <property type="match status" value="5"/>
</dbReference>
<dbReference type="SUPFAM" id="SSF55785">
    <property type="entry name" value="PYP-like sensor domain (PAS domain)"/>
    <property type="match status" value="5"/>
</dbReference>
<dbReference type="SMART" id="SM00091">
    <property type="entry name" value="PAS"/>
    <property type="match status" value="5"/>
</dbReference>
<dbReference type="EMBL" id="BMHL01000004">
    <property type="protein sequence ID" value="GGC39048.1"/>
    <property type="molecule type" value="Genomic_DNA"/>
</dbReference>
<feature type="domain" description="PAC" evidence="2">
    <location>
        <begin position="397"/>
        <end position="451"/>
    </location>
</feature>
<dbReference type="InterPro" id="IPR052155">
    <property type="entry name" value="Biofilm_reg_signaling"/>
</dbReference>
<dbReference type="InterPro" id="IPR000014">
    <property type="entry name" value="PAS"/>
</dbReference>
<protein>
    <recommendedName>
        <fullName evidence="7">Diguanylate cyclase</fullName>
    </recommendedName>
</protein>
<sequence length="1139" mass="126608">MTFEIEQRIEQVLYIAKEIAAIAAELQVSAQDDVSEDSATTRLQAHLLRLRNLSVEVAAHLAANVDRNSGMREALVTSERQFRSLAENLPDNIARWDCLGNYLYVNPTHERILMKPVADLIGTRIPESHDQVRAAIAHVAATGEALPFVRQTAYDSEGNLLVHEVSIIPERNEEGTIVSILGIGRDMTDRIRMQEALAASERQFRSLAENLPNYLARHTIRAEIVYQNPKLAAFSGHGIDEVAGKTPMQLYPDGRFEEYEGAILETARSGNERQLELRFTTEAGQQRIHHIHLVAERDETGVVASVLTIGIDITEQRQAEHDLKRALDFAEGIIAAIPDILFELDRDGRYLNVWAKNPDMLASPAETLLGRTVGEVLPPQQATAAMEAIRAADREGVTYDHTIIFDLPDGSRRWFEHSLAKKPGETQGTDTFLVLSRDVTARKLAEQALDTARVRLLSVLQTIPDMVWLKDANGIYLSCNHAFERMFGRRESDIVGKTDYHLFNAKEAERFQQTDRAAIAARHICISEDWGTRPGTGEHVLVEKRKLPLFDAEGNVVGVLGVGRDITKRKHTEEMLAEREREFRTLVENSPDTIARYDKGFRRVYVNPTFAALVEGGAAALVGKKPSECPGGSNTLLYEQKLGEVFASGKDAEFELSWTEKGGAERCHLIKLAPERGVHDTVEHVLAVGRDISELHVSRQKIHQMAYYDQLTALPNRALFSERLRRITGDGSAPGQLAGVMMIDMDRFKGINDTMGHAVGDELLRDAARRLSACVRPCDTVARFGGDEFAILLPDIRDRCVLEDISRTILGRFDERFALNGKEVFVSCSIGISVYPGDSVEADDLMKYADSAMYSVKRAGRRSFRFYSKDLTIDATAHLLLESDLRWAIEHGELELHYQPKVSLPSNEIVGSEALLRWKRPGFGLVPPSQFIPIAEETGLIADLGEWVLREACLTAAEWNAGNVALHKVAVNLSASQFQFRDLVATLGKFLDETGCRPEWLELEITESLLLEEDSTILGTLSALRSMGFSIAIDDFGTGYSALNYLVRFPIDTLKIDRSFVQGVTTDRRHGELVKAILSIAHCLGQQVVAEGVETVEQAAFLEANGCRVAQGFLYGRPVPKPEMALLPRHLKLNAAAGM</sequence>
<feature type="domain" description="PAC" evidence="2">
    <location>
        <begin position="273"/>
        <end position="325"/>
    </location>
</feature>
<dbReference type="SMART" id="SM00052">
    <property type="entry name" value="EAL"/>
    <property type="match status" value="1"/>
</dbReference>